<dbReference type="OrthoDB" id="4084751at2759"/>
<comment type="similarity">
    <text evidence="1 9">Belongs to the lysophospholipase family.</text>
</comment>
<keyword evidence="6 8" id="KW-0443">Lipid metabolism</keyword>
<dbReference type="HOGENOM" id="CLU_014602_1_0_1"/>
<keyword evidence="3" id="KW-0732">Signal</keyword>
<dbReference type="GO" id="GO:0005829">
    <property type="term" value="C:cytosol"/>
    <property type="evidence" value="ECO:0007669"/>
    <property type="project" value="TreeGrafter"/>
</dbReference>
<dbReference type="EMBL" id="KN837128">
    <property type="protein sequence ID" value="KIJ42632.1"/>
    <property type="molecule type" value="Genomic_DNA"/>
</dbReference>
<feature type="region of interest" description="Disordered" evidence="10">
    <location>
        <begin position="1"/>
        <end position="23"/>
    </location>
</feature>
<keyword evidence="5 8" id="KW-0442">Lipid degradation</keyword>
<dbReference type="SUPFAM" id="SSF52151">
    <property type="entry name" value="FabD/lysophospholipase-like"/>
    <property type="match status" value="1"/>
</dbReference>
<dbReference type="Proteomes" id="UP000054279">
    <property type="component" value="Unassembled WGS sequence"/>
</dbReference>
<dbReference type="SMART" id="SM00022">
    <property type="entry name" value="PLAc"/>
    <property type="match status" value="1"/>
</dbReference>
<evidence type="ECO:0000256" key="2">
    <source>
        <dbReference type="ARBA" id="ARBA00013274"/>
    </source>
</evidence>
<protein>
    <recommendedName>
        <fullName evidence="2 9">Lysophospholipase</fullName>
        <ecNumber evidence="2 9">3.1.1.5</ecNumber>
    </recommendedName>
</protein>
<comment type="catalytic activity">
    <reaction evidence="9">
        <text>a 1-acyl-sn-glycero-3-phosphocholine + H2O = sn-glycerol 3-phosphocholine + a fatty acid + H(+)</text>
        <dbReference type="Rhea" id="RHEA:15177"/>
        <dbReference type="ChEBI" id="CHEBI:15377"/>
        <dbReference type="ChEBI" id="CHEBI:15378"/>
        <dbReference type="ChEBI" id="CHEBI:16870"/>
        <dbReference type="ChEBI" id="CHEBI:28868"/>
        <dbReference type="ChEBI" id="CHEBI:58168"/>
        <dbReference type="EC" id="3.1.1.5"/>
    </reaction>
</comment>
<keyword evidence="11" id="KW-0812">Transmembrane</keyword>
<keyword evidence="14" id="KW-1185">Reference proteome</keyword>
<keyword evidence="4 8" id="KW-0378">Hydrolase</keyword>
<dbReference type="InterPro" id="IPR016035">
    <property type="entry name" value="Acyl_Trfase/lysoPLipase"/>
</dbReference>
<keyword evidence="11" id="KW-1133">Transmembrane helix</keyword>
<keyword evidence="7" id="KW-0325">Glycoprotein</keyword>
<evidence type="ECO:0000256" key="6">
    <source>
        <dbReference type="ARBA" id="ARBA00023098"/>
    </source>
</evidence>
<evidence type="ECO:0000256" key="1">
    <source>
        <dbReference type="ARBA" id="ARBA00008780"/>
    </source>
</evidence>
<evidence type="ECO:0000313" key="14">
    <source>
        <dbReference type="Proteomes" id="UP000054279"/>
    </source>
</evidence>
<keyword evidence="11" id="KW-0472">Membrane</keyword>
<dbReference type="PANTHER" id="PTHR10728:SF33">
    <property type="entry name" value="LYSOPHOSPHOLIPASE 1-RELATED"/>
    <property type="match status" value="1"/>
</dbReference>
<evidence type="ECO:0000256" key="5">
    <source>
        <dbReference type="ARBA" id="ARBA00022963"/>
    </source>
</evidence>
<dbReference type="AlphaFoldDB" id="A0A0C9VLJ6"/>
<dbReference type="PROSITE" id="PS51210">
    <property type="entry name" value="PLA2C"/>
    <property type="match status" value="1"/>
</dbReference>
<gene>
    <name evidence="13" type="ORF">M422DRAFT_31221</name>
</gene>
<evidence type="ECO:0000256" key="4">
    <source>
        <dbReference type="ARBA" id="ARBA00022801"/>
    </source>
</evidence>
<feature type="domain" description="PLA2c" evidence="12">
    <location>
        <begin position="22"/>
        <end position="575"/>
    </location>
</feature>
<evidence type="ECO:0000256" key="8">
    <source>
        <dbReference type="PROSITE-ProRule" id="PRU00555"/>
    </source>
</evidence>
<reference evidence="13 14" key="1">
    <citation type="submission" date="2014-06" db="EMBL/GenBank/DDBJ databases">
        <title>Evolutionary Origins and Diversification of the Mycorrhizal Mutualists.</title>
        <authorList>
            <consortium name="DOE Joint Genome Institute"/>
            <consortium name="Mycorrhizal Genomics Consortium"/>
            <person name="Kohler A."/>
            <person name="Kuo A."/>
            <person name="Nagy L.G."/>
            <person name="Floudas D."/>
            <person name="Copeland A."/>
            <person name="Barry K.W."/>
            <person name="Cichocki N."/>
            <person name="Veneault-Fourrey C."/>
            <person name="LaButti K."/>
            <person name="Lindquist E.A."/>
            <person name="Lipzen A."/>
            <person name="Lundell T."/>
            <person name="Morin E."/>
            <person name="Murat C."/>
            <person name="Riley R."/>
            <person name="Ohm R."/>
            <person name="Sun H."/>
            <person name="Tunlid A."/>
            <person name="Henrissat B."/>
            <person name="Grigoriev I.V."/>
            <person name="Hibbett D.S."/>
            <person name="Martin F."/>
        </authorList>
    </citation>
    <scope>NUCLEOTIDE SEQUENCE [LARGE SCALE GENOMIC DNA]</scope>
    <source>
        <strain evidence="13 14">SS14</strain>
    </source>
</reference>
<sequence>MSNQDNVANKWADSYAPSTKNSCPETILRKIPSTAQSLSSEESRYLTQRESTISTAWHQLLQNATLGYNLAEFSQFPRVGMAIGGAGFRGALFGQAVLSAFSDRSATARSKRDSFSLAGGVGLAYSGSAGGSFLNPGKDQDVFQFRRALSSSGFMLNMDMVTPGGNNILSQNNQHYYGSILSNVYSKGQAGFQPSLTDIWSRMLSYHIVNGTTPDNFYTNETSHGADSLLSDLLNQPAFQDNQAPFPIYTLHTQDSNQEQDGSGVIYEISPFEMGSYESTLNAMVQTKYLGTRLNEDGSLNGDCVTGFDQVGFVSGTSSNPFYNPNDGNQPNVTGFDSDAVNAFNYLLGKLKDQVKSQRYDVGNWPNPFMNINKGTYQEWNQEWLNLGSAKNYIPIEPLMVKARNMSVIVAIDATGETTDNLWPDGTAMQNAAKRIQTILNETHQAFPPIPKDFLGTGVTLHPTFFGCNATALSDYPMIIYIPNAPPADGSDPVTNPDGFKTSYSQEHQDLFYDQSYMSATGGYIPNRLGSDPNFLNCLKCATIDRARLMAQPPIVRSQTCQTCFDRYCYNPDNQPSSKAIVGRKLVFTDPDLKNEGFLQQHRVQLGVGIAAAVVALLVIIVAFIFWRRRSRSHTSRRRGIPPILNTGAAKYAPIHDEGDVWSSHETAYDPAVHQYEMSPPSQYDAQSPPSQDVHYRDPYAYNPSPGFTPRTPSGFSR</sequence>
<evidence type="ECO:0000256" key="3">
    <source>
        <dbReference type="ARBA" id="ARBA00022729"/>
    </source>
</evidence>
<name>A0A0C9VLJ6_SPHS4</name>
<evidence type="ECO:0000256" key="7">
    <source>
        <dbReference type="ARBA" id="ARBA00023180"/>
    </source>
</evidence>
<feature type="compositionally biased region" description="Polar residues" evidence="10">
    <location>
        <begin position="680"/>
        <end position="691"/>
    </location>
</feature>
<accession>A0A0C9VLJ6</accession>
<dbReference type="GO" id="GO:0004622">
    <property type="term" value="F:phosphatidylcholine lysophospholipase activity"/>
    <property type="evidence" value="ECO:0007669"/>
    <property type="project" value="UniProtKB-EC"/>
</dbReference>
<dbReference type="GO" id="GO:0004623">
    <property type="term" value="F:phospholipase A2 activity"/>
    <property type="evidence" value="ECO:0007669"/>
    <property type="project" value="TreeGrafter"/>
</dbReference>
<dbReference type="Gene3D" id="3.40.1090.10">
    <property type="entry name" value="Cytosolic phospholipase A2 catalytic domain"/>
    <property type="match status" value="1"/>
</dbReference>
<evidence type="ECO:0000313" key="13">
    <source>
        <dbReference type="EMBL" id="KIJ42632.1"/>
    </source>
</evidence>
<organism evidence="13 14">
    <name type="scientific">Sphaerobolus stellatus (strain SS14)</name>
    <dbReference type="NCBI Taxonomy" id="990650"/>
    <lineage>
        <taxon>Eukaryota</taxon>
        <taxon>Fungi</taxon>
        <taxon>Dikarya</taxon>
        <taxon>Basidiomycota</taxon>
        <taxon>Agaricomycotina</taxon>
        <taxon>Agaricomycetes</taxon>
        <taxon>Phallomycetidae</taxon>
        <taxon>Geastrales</taxon>
        <taxon>Sphaerobolaceae</taxon>
        <taxon>Sphaerobolus</taxon>
    </lineage>
</organism>
<dbReference type="GO" id="GO:0046475">
    <property type="term" value="P:glycerophospholipid catabolic process"/>
    <property type="evidence" value="ECO:0007669"/>
    <property type="project" value="TreeGrafter"/>
</dbReference>
<dbReference type="Pfam" id="PF01735">
    <property type="entry name" value="PLA2_B"/>
    <property type="match status" value="1"/>
</dbReference>
<evidence type="ECO:0000259" key="12">
    <source>
        <dbReference type="PROSITE" id="PS51210"/>
    </source>
</evidence>
<dbReference type="InterPro" id="IPR002642">
    <property type="entry name" value="LysoPLipase_cat_dom"/>
</dbReference>
<evidence type="ECO:0000256" key="10">
    <source>
        <dbReference type="SAM" id="MobiDB-lite"/>
    </source>
</evidence>
<evidence type="ECO:0000256" key="9">
    <source>
        <dbReference type="RuleBase" id="RU362103"/>
    </source>
</evidence>
<dbReference type="PANTHER" id="PTHR10728">
    <property type="entry name" value="CYTOSOLIC PHOSPHOLIPASE A2"/>
    <property type="match status" value="1"/>
</dbReference>
<dbReference type="EC" id="3.1.1.5" evidence="2 9"/>
<proteinExistence type="inferred from homology"/>
<evidence type="ECO:0000256" key="11">
    <source>
        <dbReference type="SAM" id="Phobius"/>
    </source>
</evidence>
<feature type="transmembrane region" description="Helical" evidence="11">
    <location>
        <begin position="606"/>
        <end position="627"/>
    </location>
</feature>
<feature type="region of interest" description="Disordered" evidence="10">
    <location>
        <begin position="674"/>
        <end position="718"/>
    </location>
</feature>